<dbReference type="CDD" id="cd24011">
    <property type="entry name" value="ASKHA_NBD_BK"/>
    <property type="match status" value="1"/>
</dbReference>
<dbReference type="PIRSF" id="PIRSF036458">
    <property type="entry name" value="Butyrate_kin"/>
    <property type="match status" value="1"/>
</dbReference>
<dbReference type="Pfam" id="PF00871">
    <property type="entry name" value="Acetate_kinase"/>
    <property type="match status" value="1"/>
</dbReference>
<proteinExistence type="inferred from homology"/>
<name>A0A6N7X3X9_9FIRM</name>
<dbReference type="EC" id="2.7.2.7" evidence="9"/>
<accession>A0A6N7X3X9</accession>
<evidence type="ECO:0000256" key="10">
    <source>
        <dbReference type="RuleBase" id="RU003835"/>
    </source>
</evidence>
<evidence type="ECO:0000313" key="11">
    <source>
        <dbReference type="EMBL" id="MST70210.1"/>
    </source>
</evidence>
<dbReference type="GO" id="GO:0005524">
    <property type="term" value="F:ATP binding"/>
    <property type="evidence" value="ECO:0007669"/>
    <property type="project" value="UniProtKB-KW"/>
</dbReference>
<comment type="similarity">
    <text evidence="2 9 10">Belongs to the acetokinase family.</text>
</comment>
<dbReference type="Proteomes" id="UP000469424">
    <property type="component" value="Unassembled WGS sequence"/>
</dbReference>
<dbReference type="GO" id="GO:0006083">
    <property type="term" value="P:acetate metabolic process"/>
    <property type="evidence" value="ECO:0007669"/>
    <property type="project" value="TreeGrafter"/>
</dbReference>
<evidence type="ECO:0000256" key="6">
    <source>
        <dbReference type="ARBA" id="ARBA00022777"/>
    </source>
</evidence>
<evidence type="ECO:0000256" key="4">
    <source>
        <dbReference type="ARBA" id="ARBA00022679"/>
    </source>
</evidence>
<keyword evidence="6 9" id="KW-0418">Kinase</keyword>
<evidence type="ECO:0000256" key="1">
    <source>
        <dbReference type="ARBA" id="ARBA00004496"/>
    </source>
</evidence>
<dbReference type="HAMAP" id="MF_00542">
    <property type="entry name" value="Butyrate_kinase"/>
    <property type="match status" value="1"/>
</dbReference>
<keyword evidence="3 9" id="KW-0963">Cytoplasm</keyword>
<comment type="caution">
    <text evidence="11">The sequence shown here is derived from an EMBL/GenBank/DDBJ whole genome shotgun (WGS) entry which is preliminary data.</text>
</comment>
<dbReference type="GO" id="GO:0005737">
    <property type="term" value="C:cytoplasm"/>
    <property type="evidence" value="ECO:0007669"/>
    <property type="project" value="UniProtKB-SubCell"/>
</dbReference>
<dbReference type="AlphaFoldDB" id="A0A6N7X3X9"/>
<dbReference type="NCBIfam" id="NF002834">
    <property type="entry name" value="PRK03011.1-5"/>
    <property type="match status" value="1"/>
</dbReference>
<dbReference type="Gene3D" id="3.30.420.40">
    <property type="match status" value="2"/>
</dbReference>
<sequence>MQIVDGKKIFTIVTINPGSTSTKIGVYRNDQKVFIENIYHTKEELEQFDCVQSQLMYRAKLVENACRVNQVNLDDVDSFVARGGGMASCVSGVYSVNDQLIYDCQTARTGVSHPAMLACQIARYLESRYGGRALVFNPPDVDEFQDLARISGIKGMYRDSHVHCLNQKEAAHRYCLEKGIRYEDHNFVVAHIGGGVSFTAHRKGKMIDSNDNLAGDGPMTPTRVGSFPTVKIIKMAYSGKYTYKQMEELLTRKGGLYSHLGTDDMREIVCRIRHGDEYAKLCTDAMAYQFGKAIGSCAAALQGKVEAIIITGGVAHSTYVIDQIRPYVEWIAPVWVLPGEYELAALARGAWQALTGEAEVLEYTGDPVFKGFHAARYGL</sequence>
<dbReference type="PANTHER" id="PTHR21060">
    <property type="entry name" value="ACETATE KINASE"/>
    <property type="match status" value="1"/>
</dbReference>
<dbReference type="InterPro" id="IPR023865">
    <property type="entry name" value="Aliphatic_acid_kinase_CS"/>
</dbReference>
<keyword evidence="5 9" id="KW-0547">Nucleotide-binding</keyword>
<dbReference type="PANTHER" id="PTHR21060:SF3">
    <property type="entry name" value="BUTYRATE KINASE 2-RELATED"/>
    <property type="match status" value="1"/>
</dbReference>
<comment type="catalytic activity">
    <reaction evidence="8 9">
        <text>butanoate + ATP = butanoyl phosphate + ADP</text>
        <dbReference type="Rhea" id="RHEA:13585"/>
        <dbReference type="ChEBI" id="CHEBI:17968"/>
        <dbReference type="ChEBI" id="CHEBI:30616"/>
        <dbReference type="ChEBI" id="CHEBI:58079"/>
        <dbReference type="ChEBI" id="CHEBI:456216"/>
        <dbReference type="EC" id="2.7.2.7"/>
    </reaction>
</comment>
<evidence type="ECO:0000256" key="9">
    <source>
        <dbReference type="HAMAP-Rule" id="MF_00542"/>
    </source>
</evidence>
<keyword evidence="7 9" id="KW-0067">ATP-binding</keyword>
<dbReference type="GO" id="GO:0008776">
    <property type="term" value="F:acetate kinase activity"/>
    <property type="evidence" value="ECO:0007669"/>
    <property type="project" value="TreeGrafter"/>
</dbReference>
<dbReference type="SUPFAM" id="SSF53067">
    <property type="entry name" value="Actin-like ATPase domain"/>
    <property type="match status" value="2"/>
</dbReference>
<evidence type="ECO:0000256" key="5">
    <source>
        <dbReference type="ARBA" id="ARBA00022741"/>
    </source>
</evidence>
<organism evidence="11 12">
    <name type="scientific">Mogibacterium kristiansenii</name>
    <dbReference type="NCBI Taxonomy" id="2606708"/>
    <lineage>
        <taxon>Bacteria</taxon>
        <taxon>Bacillati</taxon>
        <taxon>Bacillota</taxon>
        <taxon>Clostridia</taxon>
        <taxon>Peptostreptococcales</taxon>
        <taxon>Anaerovoracaceae</taxon>
        <taxon>Mogibacterium</taxon>
    </lineage>
</organism>
<reference evidence="11 12" key="1">
    <citation type="submission" date="2019-08" db="EMBL/GenBank/DDBJ databases">
        <title>In-depth cultivation of the pig gut microbiome towards novel bacterial diversity and tailored functional studies.</title>
        <authorList>
            <person name="Wylensek D."/>
            <person name="Hitch T.C.A."/>
            <person name="Clavel T."/>
        </authorList>
    </citation>
    <scope>NUCLEOTIDE SEQUENCE [LARGE SCALE GENOMIC DNA]</scope>
    <source>
        <strain evidence="11 12">WCA-MUC-591-APC-4B</strain>
    </source>
</reference>
<keyword evidence="12" id="KW-1185">Reference proteome</keyword>
<dbReference type="RefSeq" id="WP_154553770.1">
    <property type="nucleotide sequence ID" value="NZ_VUNA01000003.1"/>
</dbReference>
<evidence type="ECO:0000256" key="2">
    <source>
        <dbReference type="ARBA" id="ARBA00008748"/>
    </source>
</evidence>
<keyword evidence="4 9" id="KW-0808">Transferase</keyword>
<evidence type="ECO:0000256" key="8">
    <source>
        <dbReference type="ARBA" id="ARBA00048596"/>
    </source>
</evidence>
<gene>
    <name evidence="9 11" type="primary">buk</name>
    <name evidence="11" type="ORF">FYJ65_02455</name>
</gene>
<dbReference type="GO" id="GO:0047761">
    <property type="term" value="F:butyrate kinase activity"/>
    <property type="evidence" value="ECO:0007669"/>
    <property type="project" value="UniProtKB-UniRule"/>
</dbReference>
<evidence type="ECO:0000256" key="3">
    <source>
        <dbReference type="ARBA" id="ARBA00022490"/>
    </source>
</evidence>
<comment type="subcellular location">
    <subcellularLocation>
        <location evidence="1 9">Cytoplasm</location>
    </subcellularLocation>
</comment>
<dbReference type="PRINTS" id="PR00471">
    <property type="entry name" value="ACETATEKNASE"/>
</dbReference>
<evidence type="ECO:0000256" key="7">
    <source>
        <dbReference type="ARBA" id="ARBA00022840"/>
    </source>
</evidence>
<dbReference type="InterPro" id="IPR043129">
    <property type="entry name" value="ATPase_NBD"/>
</dbReference>
<dbReference type="NCBIfam" id="TIGR02707">
    <property type="entry name" value="butyr_kinase"/>
    <property type="match status" value="1"/>
</dbReference>
<dbReference type="PROSITE" id="PS01075">
    <property type="entry name" value="ACETATE_KINASE_1"/>
    <property type="match status" value="1"/>
</dbReference>
<dbReference type="InterPro" id="IPR000890">
    <property type="entry name" value="Aliphatic_acid_kin_short-chain"/>
</dbReference>
<dbReference type="InterPro" id="IPR011245">
    <property type="entry name" value="Butyrate_kin"/>
</dbReference>
<evidence type="ECO:0000313" key="12">
    <source>
        <dbReference type="Proteomes" id="UP000469424"/>
    </source>
</evidence>
<dbReference type="EMBL" id="VUNA01000003">
    <property type="protein sequence ID" value="MST70210.1"/>
    <property type="molecule type" value="Genomic_DNA"/>
</dbReference>
<protein>
    <recommendedName>
        <fullName evidence="9">Probable butyrate kinase</fullName>
        <shortName evidence="9">BK</shortName>
        <ecNumber evidence="9">2.7.2.7</ecNumber>
    </recommendedName>
    <alternativeName>
        <fullName evidence="9">Branched-chain carboxylic acid kinase</fullName>
    </alternativeName>
</protein>